<dbReference type="Pfam" id="PF00172">
    <property type="entry name" value="Zn_clus"/>
    <property type="match status" value="1"/>
</dbReference>
<proteinExistence type="predicted"/>
<dbReference type="KEGG" id="cdet:87947981"/>
<reference evidence="4" key="1">
    <citation type="journal article" date="2023" name="bioRxiv">
        <title>Complete genome of the Medicago anthracnose fungus, Colletotrichum destructivum, reveals a mini-chromosome-like region within a core chromosome.</title>
        <authorList>
            <person name="Lapalu N."/>
            <person name="Simon A."/>
            <person name="Lu A."/>
            <person name="Plaumann P.-L."/>
            <person name="Amselem J."/>
            <person name="Pigne S."/>
            <person name="Auger A."/>
            <person name="Koch C."/>
            <person name="Dallery J.-F."/>
            <person name="O'Connell R.J."/>
        </authorList>
    </citation>
    <scope>NUCLEOTIDE SEQUENCE [LARGE SCALE GENOMIC DNA]</scope>
    <source>
        <strain evidence="4">CBS 520.97</strain>
    </source>
</reference>
<keyword evidence="3" id="KW-0238">DNA-binding</keyword>
<dbReference type="PANTHER" id="PTHR47784:SF5">
    <property type="entry name" value="STEROL UPTAKE CONTROL PROTEIN 2"/>
    <property type="match status" value="1"/>
</dbReference>
<dbReference type="PROSITE" id="PS50048">
    <property type="entry name" value="ZN2_CY6_FUNGAL_2"/>
    <property type="match status" value="1"/>
</dbReference>
<feature type="domain" description="Zn(2)-C6 fungal-type" evidence="2">
    <location>
        <begin position="11"/>
        <end position="42"/>
    </location>
</feature>
<accession>A0AAX4ITB7</accession>
<dbReference type="AlphaFoldDB" id="A0AAX4ITB7"/>
<evidence type="ECO:0000313" key="4">
    <source>
        <dbReference type="Proteomes" id="UP001322277"/>
    </source>
</evidence>
<dbReference type="PROSITE" id="PS00463">
    <property type="entry name" value="ZN2_CY6_FUNGAL_1"/>
    <property type="match status" value="1"/>
</dbReference>
<dbReference type="InterPro" id="IPR053157">
    <property type="entry name" value="Sterol_Uptake_Regulator"/>
</dbReference>
<dbReference type="CDD" id="cd00067">
    <property type="entry name" value="GAL4"/>
    <property type="match status" value="1"/>
</dbReference>
<dbReference type="Proteomes" id="UP001322277">
    <property type="component" value="Chromosome 7"/>
</dbReference>
<dbReference type="SMART" id="SM00066">
    <property type="entry name" value="GAL4"/>
    <property type="match status" value="1"/>
</dbReference>
<dbReference type="GO" id="GO:0003677">
    <property type="term" value="F:DNA binding"/>
    <property type="evidence" value="ECO:0007669"/>
    <property type="project" value="UniProtKB-KW"/>
</dbReference>
<dbReference type="InterPro" id="IPR021858">
    <property type="entry name" value="Fun_TF"/>
</dbReference>
<dbReference type="PANTHER" id="PTHR47784">
    <property type="entry name" value="STEROL UPTAKE CONTROL PROTEIN 2"/>
    <property type="match status" value="1"/>
</dbReference>
<dbReference type="Gene3D" id="4.10.240.10">
    <property type="entry name" value="Zn(2)-C6 fungal-type DNA-binding domain"/>
    <property type="match status" value="1"/>
</dbReference>
<organism evidence="3 4">
    <name type="scientific">Colletotrichum destructivum</name>
    <dbReference type="NCBI Taxonomy" id="34406"/>
    <lineage>
        <taxon>Eukaryota</taxon>
        <taxon>Fungi</taxon>
        <taxon>Dikarya</taxon>
        <taxon>Ascomycota</taxon>
        <taxon>Pezizomycotina</taxon>
        <taxon>Sordariomycetes</taxon>
        <taxon>Hypocreomycetidae</taxon>
        <taxon>Glomerellales</taxon>
        <taxon>Glomerellaceae</taxon>
        <taxon>Colletotrichum</taxon>
        <taxon>Colletotrichum destructivum species complex</taxon>
    </lineage>
</organism>
<dbReference type="GO" id="GO:0008270">
    <property type="term" value="F:zinc ion binding"/>
    <property type="evidence" value="ECO:0007669"/>
    <property type="project" value="InterPro"/>
</dbReference>
<evidence type="ECO:0000256" key="1">
    <source>
        <dbReference type="ARBA" id="ARBA00023242"/>
    </source>
</evidence>
<evidence type="ECO:0000259" key="2">
    <source>
        <dbReference type="PROSITE" id="PS50048"/>
    </source>
</evidence>
<dbReference type="GeneID" id="87947981"/>
<dbReference type="Pfam" id="PF11951">
    <property type="entry name" value="Fungal_trans_2"/>
    <property type="match status" value="1"/>
</dbReference>
<keyword evidence="4" id="KW-1185">Reference proteome</keyword>
<dbReference type="InterPro" id="IPR036864">
    <property type="entry name" value="Zn2-C6_fun-type_DNA-bd_sf"/>
</dbReference>
<dbReference type="InterPro" id="IPR001138">
    <property type="entry name" value="Zn2Cys6_DnaBD"/>
</dbReference>
<evidence type="ECO:0000313" key="3">
    <source>
        <dbReference type="EMBL" id="WQF86467.1"/>
    </source>
</evidence>
<gene>
    <name evidence="3" type="ORF">CDEST_11481</name>
</gene>
<dbReference type="RefSeq" id="XP_062783688.1">
    <property type="nucleotide sequence ID" value="XM_062927637.1"/>
</dbReference>
<dbReference type="GO" id="GO:0001228">
    <property type="term" value="F:DNA-binding transcription activator activity, RNA polymerase II-specific"/>
    <property type="evidence" value="ECO:0007669"/>
    <property type="project" value="TreeGrafter"/>
</dbReference>
<dbReference type="SUPFAM" id="SSF57701">
    <property type="entry name" value="Zn2/Cys6 DNA-binding domain"/>
    <property type="match status" value="1"/>
</dbReference>
<sequence length="381" mass="43217">MRRAHKKTRTGCSTCKRRRIKCDEKKPRCKNCQIHDASECIYEIVETSPSRNRSPAAPDSAPQVSQLANSIYTLQHMRLLHTLTTSTALTLSCKDQIRTLWQVDVPCIGMEFPFVLDSILALSSMHLAHKLPNEHRLHWACGIQLQQQAVEGAQKAMANITSHNCTAVYLFSALTCVLSLARGCDDWRSIGANDDQSPGKNCESFLEWVVLYRGTRLLLSPPYEEVLLSGPLRPMFELGLQRRERILAPLATMDTAKSGPLLKLQAAIYNHVRDTDRLEAYDTAIDHLRRAFHAVYDKPMEDLENMDVFAWMFSIPDAYVALLKQQDPIALALFACFASLIQEMRSMWWTHGWGEWCVSQICSKLKEAAVWLVEHVLDVTS</sequence>
<name>A0AAX4ITB7_9PEZI</name>
<protein>
    <submittedName>
        <fullName evidence="3">Zn(2)Cys(6) fungal-type DNA-binding domain-containing protein</fullName>
    </submittedName>
</protein>
<dbReference type="EMBL" id="CP137311">
    <property type="protein sequence ID" value="WQF86467.1"/>
    <property type="molecule type" value="Genomic_DNA"/>
</dbReference>
<keyword evidence="1" id="KW-0539">Nucleus</keyword>